<evidence type="ECO:0000256" key="1">
    <source>
        <dbReference type="ARBA" id="ARBA00022553"/>
    </source>
</evidence>
<dbReference type="Proteomes" id="UP000178930">
    <property type="component" value="Unassembled WGS sequence"/>
</dbReference>
<dbReference type="InterPro" id="IPR011006">
    <property type="entry name" value="CheY-like_superfamily"/>
</dbReference>
<evidence type="ECO:0000313" key="4">
    <source>
        <dbReference type="EMBL" id="OGY43935.1"/>
    </source>
</evidence>
<dbReference type="Gene3D" id="3.40.50.2300">
    <property type="match status" value="1"/>
</dbReference>
<dbReference type="PANTHER" id="PTHR44591">
    <property type="entry name" value="STRESS RESPONSE REGULATOR PROTEIN 1"/>
    <property type="match status" value="1"/>
</dbReference>
<gene>
    <name evidence="4" type="ORF">A2729_01270</name>
</gene>
<dbReference type="GO" id="GO:0000160">
    <property type="term" value="P:phosphorelay signal transduction system"/>
    <property type="evidence" value="ECO:0007669"/>
    <property type="project" value="InterPro"/>
</dbReference>
<dbReference type="SMART" id="SM00448">
    <property type="entry name" value="REC"/>
    <property type="match status" value="1"/>
</dbReference>
<feature type="domain" description="Response regulatory" evidence="3">
    <location>
        <begin position="7"/>
        <end position="123"/>
    </location>
</feature>
<evidence type="ECO:0000313" key="5">
    <source>
        <dbReference type="Proteomes" id="UP000178930"/>
    </source>
</evidence>
<dbReference type="STRING" id="1797532.A2729_01270"/>
<feature type="modified residue" description="4-aspartylphosphate" evidence="2">
    <location>
        <position position="56"/>
    </location>
</feature>
<keyword evidence="1 2" id="KW-0597">Phosphoprotein</keyword>
<reference evidence="4 5" key="1">
    <citation type="journal article" date="2016" name="Nat. Commun.">
        <title>Thousands of microbial genomes shed light on interconnected biogeochemical processes in an aquifer system.</title>
        <authorList>
            <person name="Anantharaman K."/>
            <person name="Brown C.T."/>
            <person name="Hug L.A."/>
            <person name="Sharon I."/>
            <person name="Castelle C.J."/>
            <person name="Probst A.J."/>
            <person name="Thomas B.C."/>
            <person name="Singh A."/>
            <person name="Wilkins M.J."/>
            <person name="Karaoz U."/>
            <person name="Brodie E.L."/>
            <person name="Williams K.H."/>
            <person name="Hubbard S.S."/>
            <person name="Banfield J.F."/>
        </authorList>
    </citation>
    <scope>NUCLEOTIDE SEQUENCE [LARGE SCALE GENOMIC DNA]</scope>
</reference>
<name>A0A1G1XV30_9BACT</name>
<dbReference type="InterPro" id="IPR001789">
    <property type="entry name" value="Sig_transdc_resp-reg_receiver"/>
</dbReference>
<dbReference type="CDD" id="cd17574">
    <property type="entry name" value="REC_OmpR"/>
    <property type="match status" value="1"/>
</dbReference>
<dbReference type="EMBL" id="MHIB01000027">
    <property type="protein sequence ID" value="OGY43935.1"/>
    <property type="molecule type" value="Genomic_DNA"/>
</dbReference>
<accession>A0A1G1XV30</accession>
<protein>
    <recommendedName>
        <fullName evidence="3">Response regulatory domain-containing protein</fullName>
    </recommendedName>
</protein>
<sequence length="125" mass="13951">MAKSKTKILIVEDESLLLDLYTTKLEQSGYQVVKASDGAAGLSLAQIEKPNLILLDILMPKVDGYEMLKKIKNNAKTKKLPVIIFSNLSQKDEIEKGLKLGANDYIIKTSVTPTELAQRVKDYLR</sequence>
<comment type="caution">
    <text evidence="4">The sequence shown here is derived from an EMBL/GenBank/DDBJ whole genome shotgun (WGS) entry which is preliminary data.</text>
</comment>
<dbReference type="PROSITE" id="PS50110">
    <property type="entry name" value="RESPONSE_REGULATORY"/>
    <property type="match status" value="1"/>
</dbReference>
<evidence type="ECO:0000256" key="2">
    <source>
        <dbReference type="PROSITE-ProRule" id="PRU00169"/>
    </source>
</evidence>
<evidence type="ECO:0000259" key="3">
    <source>
        <dbReference type="PROSITE" id="PS50110"/>
    </source>
</evidence>
<dbReference type="SUPFAM" id="SSF52172">
    <property type="entry name" value="CheY-like"/>
    <property type="match status" value="1"/>
</dbReference>
<dbReference type="AlphaFoldDB" id="A0A1G1XV30"/>
<organism evidence="4 5">
    <name type="scientific">Candidatus Buchananbacteria bacterium RIFCSPHIGHO2_01_FULL_39_14</name>
    <dbReference type="NCBI Taxonomy" id="1797532"/>
    <lineage>
        <taxon>Bacteria</taxon>
        <taxon>Candidatus Buchananiibacteriota</taxon>
    </lineage>
</organism>
<dbReference type="PANTHER" id="PTHR44591:SF3">
    <property type="entry name" value="RESPONSE REGULATORY DOMAIN-CONTAINING PROTEIN"/>
    <property type="match status" value="1"/>
</dbReference>
<proteinExistence type="predicted"/>
<dbReference type="InterPro" id="IPR050595">
    <property type="entry name" value="Bact_response_regulator"/>
</dbReference>
<dbReference type="Pfam" id="PF00072">
    <property type="entry name" value="Response_reg"/>
    <property type="match status" value="1"/>
</dbReference>